<gene>
    <name evidence="4" type="primary">LOC115879547</name>
</gene>
<evidence type="ECO:0000313" key="4">
    <source>
        <dbReference type="RefSeq" id="XP_030752301.1"/>
    </source>
</evidence>
<feature type="compositionally biased region" description="Acidic residues" evidence="1">
    <location>
        <begin position="48"/>
        <end position="61"/>
    </location>
</feature>
<evidence type="ECO:0000256" key="1">
    <source>
        <dbReference type="SAM" id="MobiDB-lite"/>
    </source>
</evidence>
<keyword evidence="3" id="KW-1185">Reference proteome</keyword>
<dbReference type="InParanoid" id="A0A6J2XML9"/>
<feature type="region of interest" description="Disordered" evidence="1">
    <location>
        <begin position="20"/>
        <end position="83"/>
    </location>
</feature>
<dbReference type="PANTHER" id="PTHR46599:SF6">
    <property type="entry name" value="DUAL SPECIFICITY PHOSPHATASE 26"/>
    <property type="match status" value="1"/>
</dbReference>
<dbReference type="PANTHER" id="PTHR46599">
    <property type="entry name" value="PIGGYBAC TRANSPOSABLE ELEMENT-DERIVED PROTEIN 4"/>
    <property type="match status" value="1"/>
</dbReference>
<name>A0A6J2XML9_SITOR</name>
<proteinExistence type="predicted"/>
<dbReference type="AlphaFoldDB" id="A0A6J2XML9"/>
<dbReference type="GeneID" id="115879547"/>
<evidence type="ECO:0000259" key="2">
    <source>
        <dbReference type="Pfam" id="PF13843"/>
    </source>
</evidence>
<feature type="domain" description="PiggyBac transposable element-derived protein" evidence="2">
    <location>
        <begin position="127"/>
        <end position="483"/>
    </location>
</feature>
<sequence length="510" mass="58025">MAGCSNNKCGLTQSELEAEAQKIMDNGLDSDSEFSDQVSEHSDHQTDSEEEWDDDGEEDIQNDSSQSSSESSTEENSISDNRNSYFGKNRFKWAKSPPASSRTRKHNIISHLPGIIGEARLKMPKEPLQAWECLISDDIIQEILTKTNERITFMASKYNLHNLSCQYTNHLDVIELKAFLGLLYLAGVFKSNNEDLRSLFATNGTGRDIFRATMSLNRFYFLLASLCFDDPVTRLERIANGDNLAAISNIFNTFITNCQSNYSCGEYVTIDEMLVAFRGRCKFRMYLKSKPDKYGLKMQCLVDTKTHYLLNSFIYSGKDTHKTNPRKLAIPTLDVLALIPPISGTNRNVTADNWFSSVELIRELRKHNITYVGTLKKNKREVPYEFQPHKDRPANSALFGFTGSESLVSFVPKKNRAVLLVSTMHHSNAMVNGKPEIVNFYNETKGGVDSLDKKCACYKTGRRTRRWPQVIWFRILDIAGVNANVIFNGVQRNKIMERRRFLTTLGQQLI</sequence>
<dbReference type="RefSeq" id="XP_030752301.1">
    <property type="nucleotide sequence ID" value="XM_030896441.1"/>
</dbReference>
<organism evidence="3 4">
    <name type="scientific">Sitophilus oryzae</name>
    <name type="common">Rice weevil</name>
    <name type="synonym">Curculio oryzae</name>
    <dbReference type="NCBI Taxonomy" id="7048"/>
    <lineage>
        <taxon>Eukaryota</taxon>
        <taxon>Metazoa</taxon>
        <taxon>Ecdysozoa</taxon>
        <taxon>Arthropoda</taxon>
        <taxon>Hexapoda</taxon>
        <taxon>Insecta</taxon>
        <taxon>Pterygota</taxon>
        <taxon>Neoptera</taxon>
        <taxon>Endopterygota</taxon>
        <taxon>Coleoptera</taxon>
        <taxon>Polyphaga</taxon>
        <taxon>Cucujiformia</taxon>
        <taxon>Curculionidae</taxon>
        <taxon>Dryophthorinae</taxon>
        <taxon>Sitophilus</taxon>
    </lineage>
</organism>
<dbReference type="Proteomes" id="UP000504635">
    <property type="component" value="Unplaced"/>
</dbReference>
<reference evidence="4" key="1">
    <citation type="submission" date="2025-08" db="UniProtKB">
        <authorList>
            <consortium name="RefSeq"/>
        </authorList>
    </citation>
    <scope>IDENTIFICATION</scope>
    <source>
        <tissue evidence="4">Gonads</tissue>
    </source>
</reference>
<evidence type="ECO:0000313" key="3">
    <source>
        <dbReference type="Proteomes" id="UP000504635"/>
    </source>
</evidence>
<accession>A0A6J2XML9</accession>
<feature type="compositionally biased region" description="Basic and acidic residues" evidence="1">
    <location>
        <begin position="38"/>
        <end position="47"/>
    </location>
</feature>
<dbReference type="OrthoDB" id="6761589at2759"/>
<dbReference type="InterPro" id="IPR029526">
    <property type="entry name" value="PGBD"/>
</dbReference>
<protein>
    <submittedName>
        <fullName evidence="4">Uncharacterized protein LOC115879547</fullName>
    </submittedName>
</protein>
<dbReference type="KEGG" id="soy:115879547"/>
<dbReference type="Pfam" id="PF13843">
    <property type="entry name" value="DDE_Tnp_1_7"/>
    <property type="match status" value="1"/>
</dbReference>
<feature type="compositionally biased region" description="Low complexity" evidence="1">
    <location>
        <begin position="62"/>
        <end position="79"/>
    </location>
</feature>